<evidence type="ECO:0000313" key="3">
    <source>
        <dbReference type="Proteomes" id="UP000076532"/>
    </source>
</evidence>
<accession>A0A167UFN3</accession>
<proteinExistence type="predicted"/>
<evidence type="ECO:0000313" key="2">
    <source>
        <dbReference type="EMBL" id="KZP08881.1"/>
    </source>
</evidence>
<evidence type="ECO:0000313" key="1">
    <source>
        <dbReference type="EMBL" id="KZP03901.1"/>
    </source>
</evidence>
<reference evidence="1 3" key="1">
    <citation type="journal article" date="2016" name="Mol. Biol. Evol.">
        <title>Comparative Genomics of Early-Diverging Mushroom-Forming Fungi Provides Insights into the Origins of Lignocellulose Decay Capabilities.</title>
        <authorList>
            <person name="Nagy L.G."/>
            <person name="Riley R."/>
            <person name="Tritt A."/>
            <person name="Adam C."/>
            <person name="Daum C."/>
            <person name="Floudas D."/>
            <person name="Sun H."/>
            <person name="Yadav J.S."/>
            <person name="Pangilinan J."/>
            <person name="Larsson K.H."/>
            <person name="Matsuura K."/>
            <person name="Barry K."/>
            <person name="Labutti K."/>
            <person name="Kuo R."/>
            <person name="Ohm R.A."/>
            <person name="Bhattacharya S.S."/>
            <person name="Shirouzu T."/>
            <person name="Yoshinaga Y."/>
            <person name="Martin F.M."/>
            <person name="Grigoriev I.V."/>
            <person name="Hibbett D.S."/>
        </authorList>
    </citation>
    <scope>NUCLEOTIDE SEQUENCE [LARGE SCALE GENOMIC DNA]</scope>
    <source>
        <strain evidence="1 3">CBS 109695</strain>
    </source>
</reference>
<dbReference type="Proteomes" id="UP000076532">
    <property type="component" value="Unassembled WGS sequence"/>
</dbReference>
<dbReference type="EMBL" id="KV417986">
    <property type="protein sequence ID" value="KZP03901.1"/>
    <property type="molecule type" value="Genomic_DNA"/>
</dbReference>
<protein>
    <submittedName>
        <fullName evidence="1">Uncharacterized protein</fullName>
    </submittedName>
</protein>
<keyword evidence="3" id="KW-1185">Reference proteome</keyword>
<name>A0A167UFN3_9AGAM</name>
<organism evidence="1 3">
    <name type="scientific">Athelia psychrophila</name>
    <dbReference type="NCBI Taxonomy" id="1759441"/>
    <lineage>
        <taxon>Eukaryota</taxon>
        <taxon>Fungi</taxon>
        <taxon>Dikarya</taxon>
        <taxon>Basidiomycota</taxon>
        <taxon>Agaricomycotina</taxon>
        <taxon>Agaricomycetes</taxon>
        <taxon>Agaricomycetidae</taxon>
        <taxon>Atheliales</taxon>
        <taxon>Atheliaceae</taxon>
        <taxon>Athelia</taxon>
    </lineage>
</organism>
<gene>
    <name evidence="2" type="ORF">FIBSPDRAFT_874133</name>
    <name evidence="1" type="ORF">FIBSPDRAFT_879026</name>
</gene>
<dbReference type="AlphaFoldDB" id="A0A167UFN3"/>
<sequence>MAGDGGGGGGGHFRQSIPNQTVSTFLRVSFPAGGRASLSAVSLISKLPFLWLSSALHPRSPVYPIL</sequence>
<dbReference type="EMBL" id="KV417712">
    <property type="protein sequence ID" value="KZP08881.1"/>
    <property type="molecule type" value="Genomic_DNA"/>
</dbReference>